<dbReference type="EMBL" id="RFKV01000063">
    <property type="protein sequence ID" value="RMD77102.1"/>
    <property type="molecule type" value="Genomic_DNA"/>
</dbReference>
<dbReference type="SUPFAM" id="SSF48371">
    <property type="entry name" value="ARM repeat"/>
    <property type="match status" value="1"/>
</dbReference>
<gene>
    <name evidence="1" type="ORF">D6810_01990</name>
</gene>
<proteinExistence type="predicted"/>
<sequence length="605" mass="69042">MQEETFSQQGPKKERIPSISHRLKLLFDQECGETSRVLGLLANGIVEGFHLLAQTEEGTPKYSSVLAQLKVPTLDSLLGSASKFGNFLDIQNLSSLLSEDLKANFGEEGVNALGNLEEQIKDFFEEKRPYLEEKILKTLLVFYDNMFDKLYGLIARYEQSYWQANSDKTSKLFYYFSQTLAFVTYLITDSNSEVRVSDEVAKKFYTEYLPNSISRRFILRLTNNKPEFTNLALNLTKTLIKELLRFPYFYYSEGHYISGFFVGLINNISQGTGTMPEWIYELLQDHLKNIDELSGAIKKIVTGVGARDEFLNKMGLIEYKRKRSGKEISDESGEEISDEMYKFQGLLGSGGITCPVHLNQLPSIEKFESGLRDELSMVITEVLQALARKGISDGELVGSFISFLERVSNLVLSVGDSYLMIEFLSELSELTKINIQVQDTSLREKIINSVYELASNHIKHIISICQRLMPETTESPNSYGQISDLDSQFLIGILDFRFPGIPDPSWFFGSLRRLVLNCLEYIQNPNLNNKESYKEFIELVNMYHTNLSELELFPINDDQLNDQLKRVMGELKREMRELKQVLNVADFVLKGPQNLGNQSQSSAHQ</sequence>
<dbReference type="InterPro" id="IPR016024">
    <property type="entry name" value="ARM-type_fold"/>
</dbReference>
<reference evidence="1 2" key="1">
    <citation type="submission" date="2018-10" db="EMBL/GenBank/DDBJ databases">
        <title>Thermophilic Lithotrophy and Phototrophy in an Intertidal, Iron-rich, Geothermal Spring.</title>
        <authorList>
            <person name="Ward L.M."/>
            <person name="Idei A."/>
            <person name="Nakagawa M."/>
            <person name="Ueno Y."/>
            <person name="Fischer W."/>
            <person name="Mcglynn S.E."/>
        </authorList>
    </citation>
    <scope>NUCLEOTIDE SEQUENCE [LARGE SCALE GENOMIC DNA]</scope>
    <source>
        <strain evidence="1">J137</strain>
    </source>
</reference>
<protein>
    <submittedName>
        <fullName evidence="1">Uncharacterized protein</fullName>
    </submittedName>
</protein>
<organism evidence="1 2">
    <name type="scientific">Candidatus Dojkabacteria bacterium</name>
    <dbReference type="NCBI Taxonomy" id="2099670"/>
    <lineage>
        <taxon>Bacteria</taxon>
        <taxon>Candidatus Dojkabacteria</taxon>
    </lineage>
</organism>
<comment type="caution">
    <text evidence="1">The sequence shown here is derived from an EMBL/GenBank/DDBJ whole genome shotgun (WGS) entry which is preliminary data.</text>
</comment>
<name>A0A3M0YYH7_9BACT</name>
<dbReference type="AlphaFoldDB" id="A0A3M0YYH7"/>
<evidence type="ECO:0000313" key="1">
    <source>
        <dbReference type="EMBL" id="RMD77102.1"/>
    </source>
</evidence>
<evidence type="ECO:0000313" key="2">
    <source>
        <dbReference type="Proteomes" id="UP000269410"/>
    </source>
</evidence>
<accession>A0A3M0YYH7</accession>
<dbReference type="Proteomes" id="UP000269410">
    <property type="component" value="Unassembled WGS sequence"/>
</dbReference>